<dbReference type="InterPro" id="IPR057460">
    <property type="entry name" value="CAF17_C"/>
</dbReference>
<keyword evidence="7" id="KW-1185">Reference proteome</keyword>
<dbReference type="InterPro" id="IPR017703">
    <property type="entry name" value="YgfZ/GCV_T_CS"/>
</dbReference>
<dbReference type="EMBL" id="HE797112">
    <property type="protein sequence ID" value="CCM03409.1"/>
    <property type="molecule type" value="Genomic_DNA"/>
</dbReference>
<accession>J4H3K6</accession>
<dbReference type="NCBIfam" id="TIGR03317">
    <property type="entry name" value="ygfZ_signature"/>
    <property type="match status" value="1"/>
</dbReference>
<keyword evidence="2" id="KW-0809">Transit peptide</keyword>
<dbReference type="Gene3D" id="3.30.1360.120">
    <property type="entry name" value="Probable tRNA modification gtpase trme, domain 1"/>
    <property type="match status" value="1"/>
</dbReference>
<dbReference type="InterPro" id="IPR045179">
    <property type="entry name" value="YgfZ/GcvT"/>
</dbReference>
<dbReference type="GO" id="GO:0016226">
    <property type="term" value="P:iron-sulfur cluster assembly"/>
    <property type="evidence" value="ECO:0007669"/>
    <property type="project" value="TreeGrafter"/>
</dbReference>
<dbReference type="OrthoDB" id="191995at2759"/>
<feature type="domain" description="CAF17 C-terminal" evidence="5">
    <location>
        <begin position="158"/>
        <end position="261"/>
    </location>
</feature>
<evidence type="ECO:0000313" key="6">
    <source>
        <dbReference type="EMBL" id="CCM03409.1"/>
    </source>
</evidence>
<proteinExistence type="inferred from homology"/>
<dbReference type="GeneID" id="24098320"/>
<dbReference type="GO" id="GO:0005759">
    <property type="term" value="C:mitochondrial matrix"/>
    <property type="evidence" value="ECO:0007669"/>
    <property type="project" value="TreeGrafter"/>
</dbReference>
<dbReference type="Proteomes" id="UP000006352">
    <property type="component" value="Unassembled WGS sequence"/>
</dbReference>
<dbReference type="Pfam" id="PF25455">
    <property type="entry name" value="Beta-barrel_CAF17_C"/>
    <property type="match status" value="1"/>
</dbReference>
<comment type="similarity">
    <text evidence="4">Belongs to the GcvT family. CAF17/IBA57 subfamily.</text>
</comment>
<evidence type="ECO:0000256" key="1">
    <source>
        <dbReference type="ARBA" id="ARBA00004173"/>
    </source>
</evidence>
<protein>
    <recommendedName>
        <fullName evidence="5">CAF17 C-terminal domain-containing protein</fullName>
    </recommendedName>
</protein>
<sequence>MLKRYVLRSKVKLRDVSEEYDVWAAWGSENEKAWETERQWSRARSGAVEPVWDYTNDSPWGTEKGVLRDRRASGMGHRLIVRKGEKPKGTATYDIASPDDYLLHRILRGVPEGAADIAPMQAFPMDSNLDMMGALDFRKGCYIGQELTVRTYHTGIIRKRVLPVVIHSPGDASRAPISQLSFPSNLDIKARVTESSNGAVRKPRHRATGKLLSSVNGVGLALLRLEHLPAVENGNIVLEVETGSAEKQTSELTHWLPDWWPPAPALLEQES</sequence>
<dbReference type="STRING" id="599839.J4H3K6"/>
<reference evidence="6 7" key="1">
    <citation type="journal article" date="2012" name="Appl. Environ. Microbiol.">
        <title>Short-read sequencing for genomic analysis of the brown rot fungus Fibroporia radiculosa.</title>
        <authorList>
            <person name="Tang J.D."/>
            <person name="Perkins A.D."/>
            <person name="Sonstegard T.S."/>
            <person name="Schroeder S.G."/>
            <person name="Burgess S.C."/>
            <person name="Diehl S.V."/>
        </authorList>
    </citation>
    <scope>NUCLEOTIDE SEQUENCE [LARGE SCALE GENOMIC DNA]</scope>
    <source>
        <strain evidence="6 7">TFFH 294</strain>
    </source>
</reference>
<dbReference type="PANTHER" id="PTHR22602">
    <property type="entry name" value="TRANSFERASE CAF17, MITOCHONDRIAL-RELATED"/>
    <property type="match status" value="1"/>
</dbReference>
<comment type="subcellular location">
    <subcellularLocation>
        <location evidence="1">Mitochondrion</location>
    </subcellularLocation>
</comment>
<dbReference type="PANTHER" id="PTHR22602:SF0">
    <property type="entry name" value="TRANSFERASE CAF17, MITOCHONDRIAL-RELATED"/>
    <property type="match status" value="1"/>
</dbReference>
<evidence type="ECO:0000256" key="4">
    <source>
        <dbReference type="ARBA" id="ARBA00093447"/>
    </source>
</evidence>
<evidence type="ECO:0000256" key="2">
    <source>
        <dbReference type="ARBA" id="ARBA00022946"/>
    </source>
</evidence>
<name>J4H3K6_9APHY</name>
<dbReference type="FunCoup" id="J4H3K6">
    <property type="interactions" value="115"/>
</dbReference>
<organism evidence="6 7">
    <name type="scientific">Fibroporia radiculosa</name>
    <dbReference type="NCBI Taxonomy" id="599839"/>
    <lineage>
        <taxon>Eukaryota</taxon>
        <taxon>Fungi</taxon>
        <taxon>Dikarya</taxon>
        <taxon>Basidiomycota</taxon>
        <taxon>Agaricomycotina</taxon>
        <taxon>Agaricomycetes</taxon>
        <taxon>Polyporales</taxon>
        <taxon>Fibroporiaceae</taxon>
        <taxon>Fibroporia</taxon>
    </lineage>
</organism>
<gene>
    <name evidence="6" type="ORF">FIBRA_05540</name>
</gene>
<dbReference type="InParanoid" id="J4H3K6"/>
<keyword evidence="3" id="KW-0496">Mitochondrion</keyword>
<dbReference type="SUPFAM" id="SSF103025">
    <property type="entry name" value="Folate-binding domain"/>
    <property type="match status" value="1"/>
</dbReference>
<evidence type="ECO:0000256" key="3">
    <source>
        <dbReference type="ARBA" id="ARBA00023128"/>
    </source>
</evidence>
<evidence type="ECO:0000259" key="5">
    <source>
        <dbReference type="Pfam" id="PF25455"/>
    </source>
</evidence>
<dbReference type="RefSeq" id="XP_012182692.1">
    <property type="nucleotide sequence ID" value="XM_012327302.1"/>
</dbReference>
<dbReference type="HOGENOM" id="CLU_007884_7_2_1"/>
<evidence type="ECO:0000313" key="7">
    <source>
        <dbReference type="Proteomes" id="UP000006352"/>
    </source>
</evidence>
<dbReference type="AlphaFoldDB" id="J4H3K6"/>
<dbReference type="InterPro" id="IPR027266">
    <property type="entry name" value="TrmE/GcvT-like"/>
</dbReference>